<feature type="region of interest" description="Disordered" evidence="1">
    <location>
        <begin position="65"/>
        <end position="99"/>
    </location>
</feature>
<evidence type="ECO:0000256" key="1">
    <source>
        <dbReference type="SAM" id="MobiDB-lite"/>
    </source>
</evidence>
<reference evidence="2 3" key="1">
    <citation type="submission" date="2020-01" db="EMBL/GenBank/DDBJ databases">
        <title>Draft genome sequence of Aspergillus udagawae IFM 46972.</title>
        <authorList>
            <person name="Takahashi H."/>
            <person name="Yaguchi T."/>
        </authorList>
    </citation>
    <scope>NUCLEOTIDE SEQUENCE [LARGE SCALE GENOMIC DNA]</scope>
    <source>
        <strain evidence="2 3">IFM 46972</strain>
    </source>
</reference>
<gene>
    <name evidence="2" type="ORF">IFM46972_11438</name>
</gene>
<sequence length="99" mass="11019">MMVSRVGTGHAGTINPLVMLPADNLPWNEIMKHFLGRTKGSLQYSTKLRGLSWFDESSEAAKGLDSSLHESACSSGNSGYQQRYGRPRERRRVECYSPA</sequence>
<dbReference type="EMBL" id="BLKC01000226">
    <property type="protein sequence ID" value="GFF59636.1"/>
    <property type="molecule type" value="Genomic_DNA"/>
</dbReference>
<evidence type="ECO:0000313" key="3">
    <source>
        <dbReference type="Proteomes" id="UP000465221"/>
    </source>
</evidence>
<comment type="caution">
    <text evidence="2">The sequence shown here is derived from an EMBL/GenBank/DDBJ whole genome shotgun (WGS) entry which is preliminary data.</text>
</comment>
<proteinExistence type="predicted"/>
<organism evidence="2 3">
    <name type="scientific">Aspergillus udagawae</name>
    <dbReference type="NCBI Taxonomy" id="91492"/>
    <lineage>
        <taxon>Eukaryota</taxon>
        <taxon>Fungi</taxon>
        <taxon>Dikarya</taxon>
        <taxon>Ascomycota</taxon>
        <taxon>Pezizomycotina</taxon>
        <taxon>Eurotiomycetes</taxon>
        <taxon>Eurotiomycetidae</taxon>
        <taxon>Eurotiales</taxon>
        <taxon>Aspergillaceae</taxon>
        <taxon>Aspergillus</taxon>
        <taxon>Aspergillus subgen. Fumigati</taxon>
    </lineage>
</organism>
<dbReference type="Proteomes" id="UP000465221">
    <property type="component" value="Unassembled WGS sequence"/>
</dbReference>
<dbReference type="AlphaFoldDB" id="A0A8H3SGV5"/>
<accession>A0A8H3SGV5</accession>
<protein>
    <submittedName>
        <fullName evidence="2">Uncharacterized protein</fullName>
    </submittedName>
</protein>
<name>A0A8H3SGV5_9EURO</name>
<evidence type="ECO:0000313" key="2">
    <source>
        <dbReference type="EMBL" id="GFF59636.1"/>
    </source>
</evidence>